<proteinExistence type="predicted"/>
<evidence type="ECO:0000313" key="1">
    <source>
        <dbReference type="EMBL" id="HDI82476.1"/>
    </source>
</evidence>
<dbReference type="Gene3D" id="2.60.40.4070">
    <property type="match status" value="1"/>
</dbReference>
<evidence type="ECO:0008006" key="2">
    <source>
        <dbReference type="Google" id="ProtNLM"/>
    </source>
</evidence>
<dbReference type="EMBL" id="DQWE01000072">
    <property type="protein sequence ID" value="HDI82476.1"/>
    <property type="molecule type" value="Genomic_DNA"/>
</dbReference>
<protein>
    <recommendedName>
        <fullName evidence="2">T9SS type A sorting domain-containing protein</fullName>
    </recommendedName>
</protein>
<comment type="caution">
    <text evidence="1">The sequence shown here is derived from an EMBL/GenBank/DDBJ whole genome shotgun (WGS) entry which is preliminary data.</text>
</comment>
<accession>A0A7C0V9S3</accession>
<name>A0A7C0V9S3_UNCW3</name>
<sequence>MYYSSIYSDDQNKDLYDFAENIYSDASLPLSLREAAESLMAQFGYPTSSSQIGEKFLIAERHLSTYEGSHGVYIYYPNTTSISSYYAPDGGNGINFRLPDNTLWDEFLKGYTATDLSGIVNIAYECYGSGYATFEVYDPTGDYDGIPDPGETCQIKIMVRNTGGATATNVSGELSVFDNSKDFATVTSSTSGFPDIPGSSSKAISQAWSTNYFTFTVSSTAPVGQWVSFSFTITSDNDTTVAIIPMQIGVASENPSAPLGIYTTPLQVQFTDHNEVLLVWKTNETADGKEIVLEKAGSGSFESIYTVNCSHAGEIYTYIDREVQPGKTYYYRLVLTGGGVIRGGKPVKVVVPSFSLGNSPVELVYVSSKGVYLNVSEPVHISIFDITGREVKRFNDVENKLYWDWKDNNGSTVKNGIYFIKATTSTREKT</sequence>
<gene>
    <name evidence="1" type="ORF">ENF18_01635</name>
</gene>
<organism evidence="1">
    <name type="scientific">candidate division WOR-3 bacterium</name>
    <dbReference type="NCBI Taxonomy" id="2052148"/>
    <lineage>
        <taxon>Bacteria</taxon>
        <taxon>Bacteria division WOR-3</taxon>
    </lineage>
</organism>
<feature type="non-terminal residue" evidence="1">
    <location>
        <position position="430"/>
    </location>
</feature>
<dbReference type="Gene3D" id="2.60.40.10">
    <property type="entry name" value="Immunoglobulins"/>
    <property type="match status" value="1"/>
</dbReference>
<dbReference type="Proteomes" id="UP000885847">
    <property type="component" value="Unassembled WGS sequence"/>
</dbReference>
<dbReference type="InterPro" id="IPR013783">
    <property type="entry name" value="Ig-like_fold"/>
</dbReference>
<dbReference type="AlphaFoldDB" id="A0A7C0V9S3"/>
<reference evidence="1" key="1">
    <citation type="journal article" date="2020" name="mSystems">
        <title>Genome- and Community-Level Interaction Insights into Carbon Utilization and Element Cycling Functions of Hydrothermarchaeota in Hydrothermal Sediment.</title>
        <authorList>
            <person name="Zhou Z."/>
            <person name="Liu Y."/>
            <person name="Xu W."/>
            <person name="Pan J."/>
            <person name="Luo Z.H."/>
            <person name="Li M."/>
        </authorList>
    </citation>
    <scope>NUCLEOTIDE SEQUENCE [LARGE SCALE GENOMIC DNA]</scope>
    <source>
        <strain evidence="1">HyVt-102</strain>
    </source>
</reference>